<dbReference type="NCBIfam" id="TIGR04557">
    <property type="entry name" value="fuse_rel_SoxYZ"/>
    <property type="match status" value="1"/>
</dbReference>
<feature type="domain" description="Sulphur oxidation protein SoxZ" evidence="1">
    <location>
        <begin position="180"/>
        <end position="252"/>
    </location>
</feature>
<name>A0ABY4S490_AQUTE</name>
<dbReference type="InterPro" id="IPR032711">
    <property type="entry name" value="SoxY"/>
</dbReference>
<organism evidence="3 4">
    <name type="scientific">Aquincola tertiaricarbonis</name>
    <dbReference type="NCBI Taxonomy" id="391953"/>
    <lineage>
        <taxon>Bacteria</taxon>
        <taxon>Pseudomonadati</taxon>
        <taxon>Pseudomonadota</taxon>
        <taxon>Betaproteobacteria</taxon>
        <taxon>Burkholderiales</taxon>
        <taxon>Sphaerotilaceae</taxon>
        <taxon>Aquincola</taxon>
    </lineage>
</organism>
<evidence type="ECO:0000313" key="3">
    <source>
        <dbReference type="EMBL" id="URI06687.1"/>
    </source>
</evidence>
<dbReference type="InterPro" id="IPR030831">
    <property type="entry name" value="Fuse-rel_SoxYZ"/>
</dbReference>
<dbReference type="Gene3D" id="2.60.40.2470">
    <property type="entry name" value="SoxY domain"/>
    <property type="match status" value="1"/>
</dbReference>
<dbReference type="Pfam" id="PF13501">
    <property type="entry name" value="SoxY"/>
    <property type="match status" value="1"/>
</dbReference>
<feature type="domain" description="Ig-like SoxY" evidence="2">
    <location>
        <begin position="39"/>
        <end position="147"/>
    </location>
</feature>
<sequence>MAAALAWLPRARADQPAVRGIDRTEGDSLGTLQWPDLRREFIGEGAVAFSDRVRVRVPETADDPLNVPVMVDARGLAADGVRIRLIRVVVDRNPIRHVVDFEPLRSLPVLSLRLKLEQASPVRALVQAEDGAWHVAGAWVQAAGGGCTVAGSSRTDGSWSRTLNQVRARLFDNVIEGSRRLRVQVMHPMDTGLVAGIPAFHVERLALLDAAGQPWWRLALREPVSENPSLGFELPLSLSGPLRLRGQDNNGNPIDAVLTA</sequence>
<dbReference type="Gene3D" id="2.60.40.10">
    <property type="entry name" value="Immunoglobulins"/>
    <property type="match status" value="1"/>
</dbReference>
<dbReference type="InterPro" id="IPR014880">
    <property type="entry name" value="SoxZ_dom"/>
</dbReference>
<dbReference type="RefSeq" id="WP_250194949.1">
    <property type="nucleotide sequence ID" value="NZ_CP097635.1"/>
</dbReference>
<evidence type="ECO:0000259" key="1">
    <source>
        <dbReference type="Pfam" id="PF08770"/>
    </source>
</evidence>
<dbReference type="Proteomes" id="UP001056201">
    <property type="component" value="Chromosome 1"/>
</dbReference>
<dbReference type="EMBL" id="CP097635">
    <property type="protein sequence ID" value="URI06687.1"/>
    <property type="molecule type" value="Genomic_DNA"/>
</dbReference>
<evidence type="ECO:0000313" key="4">
    <source>
        <dbReference type="Proteomes" id="UP001056201"/>
    </source>
</evidence>
<reference evidence="3" key="1">
    <citation type="submission" date="2022-05" db="EMBL/GenBank/DDBJ databases">
        <title>An RpoN-dependent PEP-CTERM gene is involved in floc formation of an Aquincola tertiaricarbonis strain.</title>
        <authorList>
            <person name="Qiu D."/>
            <person name="Xia M."/>
        </authorList>
    </citation>
    <scope>NUCLEOTIDE SEQUENCE</scope>
    <source>
        <strain evidence="3">RN12</strain>
    </source>
</reference>
<dbReference type="InterPro" id="IPR038162">
    <property type="entry name" value="SoxY_sf"/>
</dbReference>
<protein>
    <submittedName>
        <fullName evidence="3">Quinoprotein dehydrogenase-associated SoxYZ-like carrier</fullName>
    </submittedName>
</protein>
<dbReference type="SUPFAM" id="SSF81296">
    <property type="entry name" value="E set domains"/>
    <property type="match status" value="1"/>
</dbReference>
<evidence type="ECO:0000259" key="2">
    <source>
        <dbReference type="Pfam" id="PF13501"/>
    </source>
</evidence>
<keyword evidence="4" id="KW-1185">Reference proteome</keyword>
<dbReference type="Pfam" id="PF08770">
    <property type="entry name" value="SoxZ"/>
    <property type="match status" value="1"/>
</dbReference>
<proteinExistence type="predicted"/>
<dbReference type="InterPro" id="IPR014756">
    <property type="entry name" value="Ig_E-set"/>
</dbReference>
<accession>A0ABY4S490</accession>
<dbReference type="InterPro" id="IPR013783">
    <property type="entry name" value="Ig-like_fold"/>
</dbReference>
<gene>
    <name evidence="3" type="ORF">MW290_12345</name>
</gene>